<evidence type="ECO:0000313" key="3">
    <source>
        <dbReference type="EMBL" id="RDI45716.1"/>
    </source>
</evidence>
<proteinExistence type="predicted"/>
<dbReference type="Pfam" id="PF00534">
    <property type="entry name" value="Glycos_transf_1"/>
    <property type="match status" value="1"/>
</dbReference>
<dbReference type="EMBL" id="QQAY01000002">
    <property type="protein sequence ID" value="RDI45716.1"/>
    <property type="molecule type" value="Genomic_DNA"/>
</dbReference>
<feature type="domain" description="Glycosyl transferase family 1" evidence="1">
    <location>
        <begin position="187"/>
        <end position="307"/>
    </location>
</feature>
<dbReference type="RefSeq" id="WP_114744536.1">
    <property type="nucleotide sequence ID" value="NZ_QQAY01000002.1"/>
</dbReference>
<accession>A0A370GR48</accession>
<dbReference type="SUPFAM" id="SSF53756">
    <property type="entry name" value="UDP-Glycosyltransferase/glycogen phosphorylase"/>
    <property type="match status" value="1"/>
</dbReference>
<dbReference type="PANTHER" id="PTHR45947">
    <property type="entry name" value="SULFOQUINOVOSYL TRANSFERASE SQD2"/>
    <property type="match status" value="1"/>
</dbReference>
<sequence length="386" mass="44229">MNQNKPIKILHVVGAMNRAGTETLLMNIYRNMNREKVQFDFISYSKNDAHYDREIKDLGGRIIKLSKTNSILELYNIMKKYGPYDAVHSHTLFHCGLANLAAFFSGVKVRISHAHTTKDDDSNFARKLYIHSMRTLIKIFSTHFLACSQEAGKYLFGGKLLERERFKFFPNSIEYSSFLKKPIHEVEKIKKEMQLEKNIVIGHIGRFSESKNHYFLLTIMKIIKKKKLPIKMVLVGDGNLKAELEEMVAKEGMTEDIKFAGIREDIPALLHTMDLFVFPSKYEGLGIVLLEAQASGLHCIVSEAIQPEADMKLGLMTRLHLSDGENVWADTIIAKAIKKQRENDTKKINQAFEEQGFSIFNGIEELMNIYQDIPGGRNEKYINSFL</sequence>
<organism evidence="3 4">
    <name type="scientific">Falsibacillus pallidus</name>
    <dbReference type="NCBI Taxonomy" id="493781"/>
    <lineage>
        <taxon>Bacteria</taxon>
        <taxon>Bacillati</taxon>
        <taxon>Bacillota</taxon>
        <taxon>Bacilli</taxon>
        <taxon>Bacillales</taxon>
        <taxon>Bacillaceae</taxon>
        <taxon>Falsibacillus</taxon>
    </lineage>
</organism>
<keyword evidence="3" id="KW-0808">Transferase</keyword>
<keyword evidence="4" id="KW-1185">Reference proteome</keyword>
<dbReference type="PANTHER" id="PTHR45947:SF3">
    <property type="entry name" value="SULFOQUINOVOSYL TRANSFERASE SQD2"/>
    <property type="match status" value="1"/>
</dbReference>
<dbReference type="Proteomes" id="UP000255326">
    <property type="component" value="Unassembled WGS sequence"/>
</dbReference>
<evidence type="ECO:0000259" key="2">
    <source>
        <dbReference type="Pfam" id="PF13439"/>
    </source>
</evidence>
<dbReference type="InterPro" id="IPR001296">
    <property type="entry name" value="Glyco_trans_1"/>
</dbReference>
<feature type="domain" description="Glycosyltransferase subfamily 4-like N-terminal" evidence="2">
    <location>
        <begin position="20"/>
        <end position="173"/>
    </location>
</feature>
<dbReference type="InterPro" id="IPR050194">
    <property type="entry name" value="Glycosyltransferase_grp1"/>
</dbReference>
<dbReference type="AlphaFoldDB" id="A0A370GR48"/>
<dbReference type="GO" id="GO:0016757">
    <property type="term" value="F:glycosyltransferase activity"/>
    <property type="evidence" value="ECO:0007669"/>
    <property type="project" value="InterPro"/>
</dbReference>
<evidence type="ECO:0000259" key="1">
    <source>
        <dbReference type="Pfam" id="PF00534"/>
    </source>
</evidence>
<gene>
    <name evidence="3" type="ORF">DFR59_102349</name>
</gene>
<comment type="caution">
    <text evidence="3">The sequence shown here is derived from an EMBL/GenBank/DDBJ whole genome shotgun (WGS) entry which is preliminary data.</text>
</comment>
<dbReference type="Gene3D" id="3.40.50.2000">
    <property type="entry name" value="Glycogen Phosphorylase B"/>
    <property type="match status" value="2"/>
</dbReference>
<evidence type="ECO:0000313" key="4">
    <source>
        <dbReference type="Proteomes" id="UP000255326"/>
    </source>
</evidence>
<name>A0A370GR48_9BACI</name>
<dbReference type="Pfam" id="PF13439">
    <property type="entry name" value="Glyco_transf_4"/>
    <property type="match status" value="1"/>
</dbReference>
<dbReference type="OrthoDB" id="9804196at2"/>
<dbReference type="InterPro" id="IPR028098">
    <property type="entry name" value="Glyco_trans_4-like_N"/>
</dbReference>
<protein>
    <submittedName>
        <fullName evidence="3">Glycosyltransferase EpsF</fullName>
    </submittedName>
</protein>
<reference evidence="3 4" key="1">
    <citation type="submission" date="2018-07" db="EMBL/GenBank/DDBJ databases">
        <title>Genomic Encyclopedia of Type Strains, Phase IV (KMG-IV): sequencing the most valuable type-strain genomes for metagenomic binning, comparative biology and taxonomic classification.</title>
        <authorList>
            <person name="Goeker M."/>
        </authorList>
    </citation>
    <scope>NUCLEOTIDE SEQUENCE [LARGE SCALE GENOMIC DNA]</scope>
    <source>
        <strain evidence="3 4">DSM 25281</strain>
    </source>
</reference>